<dbReference type="InterPro" id="IPR007214">
    <property type="entry name" value="YbaK/aa-tRNA-synth-assoc-dom"/>
</dbReference>
<accession>A0A9D1DLY9</accession>
<sequence>MELFKGRPEDCSGRLEREKRTYDLLDSLGMTYWRTDHADRPAGNMEACNEIDAVLGVLICKNLFLCNRQRTSFYLLLMPGDKPFKTKELSKQINSSRLSFGTGEEMEELLGVSPGSASVMGLMNDPEGRVRLLVDEDVLAGEFFGCHPCINTSSLKLVTRELVEKFLPAVGHEMTVVQLTGAE</sequence>
<reference evidence="3" key="1">
    <citation type="submission" date="2020-10" db="EMBL/GenBank/DDBJ databases">
        <authorList>
            <person name="Gilroy R."/>
        </authorList>
    </citation>
    <scope>NUCLEOTIDE SEQUENCE</scope>
    <source>
        <strain evidence="3">ChiGjej3B3-7149</strain>
    </source>
</reference>
<protein>
    <submittedName>
        <fullName evidence="3">Prolyl-tRNA synthetase associated domain-containing protein</fullName>
    </submittedName>
</protein>
<dbReference type="Proteomes" id="UP000824238">
    <property type="component" value="Unassembled WGS sequence"/>
</dbReference>
<evidence type="ECO:0000259" key="2">
    <source>
        <dbReference type="Pfam" id="PF04073"/>
    </source>
</evidence>
<dbReference type="InterPro" id="IPR036754">
    <property type="entry name" value="YbaK/aa-tRNA-synt-asso_dom_sf"/>
</dbReference>
<dbReference type="AlphaFoldDB" id="A0A9D1DLY9"/>
<evidence type="ECO:0000256" key="1">
    <source>
        <dbReference type="ARBA" id="ARBA00010201"/>
    </source>
</evidence>
<dbReference type="InterPro" id="IPR040285">
    <property type="entry name" value="ProX/PRXD1"/>
</dbReference>
<feature type="domain" description="YbaK/aminoacyl-tRNA synthetase-associated" evidence="2">
    <location>
        <begin position="44"/>
        <end position="163"/>
    </location>
</feature>
<evidence type="ECO:0000313" key="4">
    <source>
        <dbReference type="Proteomes" id="UP000824238"/>
    </source>
</evidence>
<dbReference type="PANTHER" id="PTHR31423:SF3">
    <property type="entry name" value="PROLYL-TRNA SYNTHETASE ASSOCIATED DOMAIN-CONTAINING PROTEIN 1-RELATED"/>
    <property type="match status" value="1"/>
</dbReference>
<dbReference type="PANTHER" id="PTHR31423">
    <property type="entry name" value="YBAK DOMAIN-CONTAINING PROTEIN"/>
    <property type="match status" value="1"/>
</dbReference>
<comment type="caution">
    <text evidence="3">The sequence shown here is derived from an EMBL/GenBank/DDBJ whole genome shotgun (WGS) entry which is preliminary data.</text>
</comment>
<name>A0A9D1DLY9_9FIRM</name>
<comment type="similarity">
    <text evidence="1">Belongs to the PRORSD1 family.</text>
</comment>
<organism evidence="3 4">
    <name type="scientific">Candidatus Scatomorpha intestinigallinarum</name>
    <dbReference type="NCBI Taxonomy" id="2840923"/>
    <lineage>
        <taxon>Bacteria</taxon>
        <taxon>Bacillati</taxon>
        <taxon>Bacillota</taxon>
        <taxon>Clostridia</taxon>
        <taxon>Eubacteriales</taxon>
        <taxon>Candidatus Scatomorpha</taxon>
    </lineage>
</organism>
<dbReference type="CDD" id="cd04335">
    <property type="entry name" value="PrdX_deacylase"/>
    <property type="match status" value="1"/>
</dbReference>
<gene>
    <name evidence="3" type="ORF">IAD36_06635</name>
</gene>
<dbReference type="Pfam" id="PF04073">
    <property type="entry name" value="tRNA_edit"/>
    <property type="match status" value="1"/>
</dbReference>
<reference evidence="3" key="2">
    <citation type="journal article" date="2021" name="PeerJ">
        <title>Extensive microbial diversity within the chicken gut microbiome revealed by metagenomics and culture.</title>
        <authorList>
            <person name="Gilroy R."/>
            <person name="Ravi A."/>
            <person name="Getino M."/>
            <person name="Pursley I."/>
            <person name="Horton D.L."/>
            <person name="Alikhan N.F."/>
            <person name="Baker D."/>
            <person name="Gharbi K."/>
            <person name="Hall N."/>
            <person name="Watson M."/>
            <person name="Adriaenssens E.M."/>
            <person name="Foster-Nyarko E."/>
            <person name="Jarju S."/>
            <person name="Secka A."/>
            <person name="Antonio M."/>
            <person name="Oren A."/>
            <person name="Chaudhuri R.R."/>
            <person name="La Ragione R."/>
            <person name="Hildebrand F."/>
            <person name="Pallen M.J."/>
        </authorList>
    </citation>
    <scope>NUCLEOTIDE SEQUENCE</scope>
    <source>
        <strain evidence="3">ChiGjej3B3-7149</strain>
    </source>
</reference>
<dbReference type="Gene3D" id="3.90.960.10">
    <property type="entry name" value="YbaK/aminoacyl-tRNA synthetase-associated domain"/>
    <property type="match status" value="1"/>
</dbReference>
<dbReference type="GO" id="GO:0002161">
    <property type="term" value="F:aminoacyl-tRNA deacylase activity"/>
    <property type="evidence" value="ECO:0007669"/>
    <property type="project" value="InterPro"/>
</dbReference>
<proteinExistence type="inferred from homology"/>
<evidence type="ECO:0000313" key="3">
    <source>
        <dbReference type="EMBL" id="HIR55247.1"/>
    </source>
</evidence>
<dbReference type="EMBL" id="DVHH01000158">
    <property type="protein sequence ID" value="HIR55247.1"/>
    <property type="molecule type" value="Genomic_DNA"/>
</dbReference>
<dbReference type="SUPFAM" id="SSF55826">
    <property type="entry name" value="YbaK/ProRS associated domain"/>
    <property type="match status" value="1"/>
</dbReference>